<evidence type="ECO:0000313" key="1">
    <source>
        <dbReference type="EMBL" id="GBF80549.1"/>
    </source>
</evidence>
<accession>A0A401IH48</accession>
<comment type="caution">
    <text evidence="1">The sequence shown here is derived from an EMBL/GenBank/DDBJ whole genome shotgun (WGS) entry which is preliminary data.</text>
</comment>
<dbReference type="RefSeq" id="WP_227873456.1">
    <property type="nucleotide sequence ID" value="NZ_BDQK01000009.1"/>
</dbReference>
<proteinExistence type="predicted"/>
<protein>
    <submittedName>
        <fullName evidence="1">XRE family transcriptional regulator</fullName>
    </submittedName>
</protein>
<gene>
    <name evidence="1" type="ORF">AsFPU1_1950</name>
</gene>
<dbReference type="EMBL" id="BDQK01000009">
    <property type="protein sequence ID" value="GBF80549.1"/>
    <property type="molecule type" value="Genomic_DNA"/>
</dbReference>
<reference evidence="2" key="1">
    <citation type="submission" date="2017-05" db="EMBL/GenBank/DDBJ databases">
        <title>Physiological properties and genetic analysis related to exopolysaccharide production of fresh-water unicellular cyanobacterium Aphanothece sacrum, Suizenji Nori, that has been cultured as a food source in Japan.</title>
        <authorList>
            <person name="Kanesaki Y."/>
            <person name="Yoshikawa S."/>
            <person name="Ohki K."/>
        </authorList>
    </citation>
    <scope>NUCLEOTIDE SEQUENCE [LARGE SCALE GENOMIC DNA]</scope>
    <source>
        <strain evidence="2">FPU1</strain>
    </source>
</reference>
<keyword evidence="2" id="KW-1185">Reference proteome</keyword>
<organism evidence="1 2">
    <name type="scientific">Aphanothece sacrum FPU1</name>
    <dbReference type="NCBI Taxonomy" id="1920663"/>
    <lineage>
        <taxon>Bacteria</taxon>
        <taxon>Bacillati</taxon>
        <taxon>Cyanobacteriota</taxon>
        <taxon>Cyanophyceae</taxon>
        <taxon>Oscillatoriophycideae</taxon>
        <taxon>Chroococcales</taxon>
        <taxon>Aphanothecaceae</taxon>
        <taxon>Aphanothece</taxon>
    </lineage>
</organism>
<evidence type="ECO:0000313" key="2">
    <source>
        <dbReference type="Proteomes" id="UP000287247"/>
    </source>
</evidence>
<sequence length="104" mass="11910">MMSCELTKNETALFELLVLLIENYESLYYPLEKPTFQATLESLIHEFDVEKNTLVPILGSIETVNNILSGREKICKSQAEKLANFFNSLSSELSLIDEKFRDCL</sequence>
<dbReference type="Proteomes" id="UP000287247">
    <property type="component" value="Unassembled WGS sequence"/>
</dbReference>
<name>A0A401IH48_APHSA</name>
<dbReference type="AlphaFoldDB" id="A0A401IH48"/>